<name>A0A645ILX8_9ZZZZ</name>
<gene>
    <name evidence="1" type="ORF">SDC9_199754</name>
</gene>
<accession>A0A645ILX8</accession>
<organism evidence="1">
    <name type="scientific">bioreactor metagenome</name>
    <dbReference type="NCBI Taxonomy" id="1076179"/>
    <lineage>
        <taxon>unclassified sequences</taxon>
        <taxon>metagenomes</taxon>
        <taxon>ecological metagenomes</taxon>
    </lineage>
</organism>
<dbReference type="EMBL" id="VSSQ01117869">
    <property type="protein sequence ID" value="MPN52100.1"/>
    <property type="molecule type" value="Genomic_DNA"/>
</dbReference>
<evidence type="ECO:0000313" key="1">
    <source>
        <dbReference type="EMBL" id="MPN52100.1"/>
    </source>
</evidence>
<reference evidence="1" key="1">
    <citation type="submission" date="2019-08" db="EMBL/GenBank/DDBJ databases">
        <authorList>
            <person name="Kucharzyk K."/>
            <person name="Murdoch R.W."/>
            <person name="Higgins S."/>
            <person name="Loffler F."/>
        </authorList>
    </citation>
    <scope>NUCLEOTIDE SEQUENCE</scope>
</reference>
<dbReference type="AlphaFoldDB" id="A0A645ILX8"/>
<comment type="caution">
    <text evidence="1">The sequence shown here is derived from an EMBL/GenBank/DDBJ whole genome shotgun (WGS) entry which is preliminary data.</text>
</comment>
<proteinExistence type="predicted"/>
<protein>
    <submittedName>
        <fullName evidence="1">Uncharacterized protein</fullName>
    </submittedName>
</protein>
<sequence>MAISTTVGLNAEMSTLNKNLRLSFAPGRVKALILHIIINKNSTGISVFVIFSIPFLTPNIKIVETTTIIMICHTIGDVTPKIVFPNFSPADSAVTLLKSPFKILNTYE</sequence>